<accession>A0A7C5EVM7</accession>
<protein>
    <submittedName>
        <fullName evidence="2">ThiF family adenylyltransferase</fullName>
    </submittedName>
</protein>
<sequence length="445" mass="48322">MIPANPNILEGSGSSGLEERLDRQLRIPGWNQEALAQARVGLCGDDPWLTGLFVVSAAALGLQHLTVVAPDLDPHLLEAARGLNRGFNLAFFPGFFSHFLLEELFSPCQVLIDLSHHALANKLLLNLAHQKQRPLVRSFAFQEKARAGGRLFTYMPGREWLEIGEIISSRQLPTLKRGDPILSMVLAGLALEETKKLILGEAVTAEVITYARPLRAQAGLLPGEPLGLEGSKSPPEPTIAVVGAGALGNFVGLGLAAAGFTRVTFLDPDPVEVTNLNRQILFWDKVGQPKAKALAERLREWFGLPMGYEITYVHRDSDLSPFSVVFDCTDNFESRIVLSEQCREGGQLLISGGTGVTAGQVVVWLPHRGGPTPAELLGLYELVEQRQGGVSGRERASCAYVPEPAVIMTNQIIGGLMVDLLLGVLAGEEPRNLFFDAQREKMLSD</sequence>
<keyword evidence="2" id="KW-0548">Nucleotidyltransferase</keyword>
<dbReference type="EMBL" id="DTKJ01000016">
    <property type="protein sequence ID" value="HGZ11045.1"/>
    <property type="molecule type" value="Genomic_DNA"/>
</dbReference>
<dbReference type="InterPro" id="IPR045886">
    <property type="entry name" value="ThiF/MoeB/HesA"/>
</dbReference>
<feature type="domain" description="THIF-type NAD/FAD binding fold" evidence="1">
    <location>
        <begin position="237"/>
        <end position="431"/>
    </location>
</feature>
<dbReference type="GO" id="GO:0005737">
    <property type="term" value="C:cytoplasm"/>
    <property type="evidence" value="ECO:0007669"/>
    <property type="project" value="TreeGrafter"/>
</dbReference>
<evidence type="ECO:0000313" key="2">
    <source>
        <dbReference type="EMBL" id="HGZ11045.1"/>
    </source>
</evidence>
<dbReference type="InterPro" id="IPR000594">
    <property type="entry name" value="ThiF_NAD_FAD-bd"/>
</dbReference>
<dbReference type="InterPro" id="IPR035985">
    <property type="entry name" value="Ubiquitin-activating_enz"/>
</dbReference>
<evidence type="ECO:0000259" key="1">
    <source>
        <dbReference type="Pfam" id="PF00899"/>
    </source>
</evidence>
<keyword evidence="2" id="KW-0808">Transferase</keyword>
<dbReference type="PANTHER" id="PTHR10953:SF102">
    <property type="entry name" value="ADENYLYLTRANSFERASE AND SULFURTRANSFERASE MOCS3"/>
    <property type="match status" value="1"/>
</dbReference>
<dbReference type="GO" id="GO:0008641">
    <property type="term" value="F:ubiquitin-like modifier activating enzyme activity"/>
    <property type="evidence" value="ECO:0007669"/>
    <property type="project" value="InterPro"/>
</dbReference>
<dbReference type="GO" id="GO:0016779">
    <property type="term" value="F:nucleotidyltransferase activity"/>
    <property type="evidence" value="ECO:0007669"/>
    <property type="project" value="UniProtKB-KW"/>
</dbReference>
<dbReference type="SUPFAM" id="SSF69572">
    <property type="entry name" value="Activating enzymes of the ubiquitin-like proteins"/>
    <property type="match status" value="2"/>
</dbReference>
<dbReference type="AlphaFoldDB" id="A0A7C5EVM7"/>
<gene>
    <name evidence="2" type="ORF">ENW48_02350</name>
</gene>
<dbReference type="GO" id="GO:0004792">
    <property type="term" value="F:thiosulfate-cyanide sulfurtransferase activity"/>
    <property type="evidence" value="ECO:0007669"/>
    <property type="project" value="TreeGrafter"/>
</dbReference>
<dbReference type="Pfam" id="PF00899">
    <property type="entry name" value="ThiF"/>
    <property type="match status" value="1"/>
</dbReference>
<proteinExistence type="predicted"/>
<dbReference type="Gene3D" id="3.40.50.720">
    <property type="entry name" value="NAD(P)-binding Rossmann-like Domain"/>
    <property type="match status" value="1"/>
</dbReference>
<name>A0A7C5EVM7_9BACT</name>
<dbReference type="PANTHER" id="PTHR10953">
    <property type="entry name" value="UBIQUITIN-ACTIVATING ENZYME E1"/>
    <property type="match status" value="1"/>
</dbReference>
<reference evidence="2" key="1">
    <citation type="journal article" date="2020" name="mSystems">
        <title>Genome- and Community-Level Interaction Insights into Carbon Utilization and Element Cycling Functions of Hydrothermarchaeota in Hydrothermal Sediment.</title>
        <authorList>
            <person name="Zhou Z."/>
            <person name="Liu Y."/>
            <person name="Xu W."/>
            <person name="Pan J."/>
            <person name="Luo Z.H."/>
            <person name="Li M."/>
        </authorList>
    </citation>
    <scope>NUCLEOTIDE SEQUENCE [LARGE SCALE GENOMIC DNA]</scope>
    <source>
        <strain evidence="2">SpSt-853</strain>
    </source>
</reference>
<organism evidence="2">
    <name type="scientific">Desulfobacca acetoxidans</name>
    <dbReference type="NCBI Taxonomy" id="60893"/>
    <lineage>
        <taxon>Bacteria</taxon>
        <taxon>Pseudomonadati</taxon>
        <taxon>Thermodesulfobacteriota</taxon>
        <taxon>Desulfobaccia</taxon>
        <taxon>Desulfobaccales</taxon>
        <taxon>Desulfobaccaceae</taxon>
        <taxon>Desulfobacca</taxon>
    </lineage>
</organism>
<comment type="caution">
    <text evidence="2">The sequence shown here is derived from an EMBL/GenBank/DDBJ whole genome shotgun (WGS) entry which is preliminary data.</text>
</comment>